<protein>
    <submittedName>
        <fullName evidence="3">WYL domain-containing protein</fullName>
    </submittedName>
</protein>
<accession>A0ABU5QS15</accession>
<evidence type="ECO:0000259" key="1">
    <source>
        <dbReference type="Pfam" id="PF13280"/>
    </source>
</evidence>
<proteinExistence type="predicted"/>
<comment type="caution">
    <text evidence="3">The sequence shown here is derived from an EMBL/GenBank/DDBJ whole genome shotgun (WGS) entry which is preliminary data.</text>
</comment>
<evidence type="ECO:0000313" key="4">
    <source>
        <dbReference type="Proteomes" id="UP001304671"/>
    </source>
</evidence>
<sequence length="328" mass="38784">MAKTKNQFDRLQILHNLLAKGTPVGWTDIQKSYLHNEITVARKTIFNDLHNLEIIYDAPIHNIKSKYSYSKAYSFLNRFSVNDSMFADEVQTLLQQFSEFPAFKGLEDIWLKLKERLPKVSQKQIVQFEQNDEYVGLKRLSELYEAIKNQTTLKIKYQDFDKELREYSISPYILKEYHNRWHIYGYEHKKGKIYNLALDRILAIENSDFGFRQQKPNDLAFLNDIIGFTYLYNYRSNTYAALEVVKIKVEAKRANYIITKPLHDSQQEVEAESTDIHKVFIYQLRFNNELLAKLLEFGKDLEVIEPQHLRDKMIEQIKEMGAKYGGVI</sequence>
<reference evidence="3 4" key="1">
    <citation type="submission" date="2023-12" db="EMBL/GenBank/DDBJ databases">
        <title>Novel species of the genus Arcicella isolated from rivers.</title>
        <authorList>
            <person name="Lu H."/>
        </authorList>
    </citation>
    <scope>NUCLEOTIDE SEQUENCE [LARGE SCALE GENOMIC DNA]</scope>
    <source>
        <strain evidence="3 4">LMG 21963</strain>
    </source>
</reference>
<dbReference type="EMBL" id="JAYFUL010000032">
    <property type="protein sequence ID" value="MEA5259540.1"/>
    <property type="molecule type" value="Genomic_DNA"/>
</dbReference>
<feature type="domain" description="WYL" evidence="1">
    <location>
        <begin position="140"/>
        <end position="205"/>
    </location>
</feature>
<name>A0ABU5QS15_9BACT</name>
<dbReference type="InterPro" id="IPR057727">
    <property type="entry name" value="WCX_dom"/>
</dbReference>
<dbReference type="Proteomes" id="UP001304671">
    <property type="component" value="Unassembled WGS sequence"/>
</dbReference>
<keyword evidence="4" id="KW-1185">Reference proteome</keyword>
<dbReference type="PROSITE" id="PS52050">
    <property type="entry name" value="WYL"/>
    <property type="match status" value="1"/>
</dbReference>
<dbReference type="InterPro" id="IPR051534">
    <property type="entry name" value="CBASS_pafABC_assoc_protein"/>
</dbReference>
<feature type="domain" description="WCX" evidence="2">
    <location>
        <begin position="244"/>
        <end position="320"/>
    </location>
</feature>
<dbReference type="Pfam" id="PF13280">
    <property type="entry name" value="WYL"/>
    <property type="match status" value="1"/>
</dbReference>
<evidence type="ECO:0000313" key="3">
    <source>
        <dbReference type="EMBL" id="MEA5259540.1"/>
    </source>
</evidence>
<dbReference type="PANTHER" id="PTHR34580">
    <property type="match status" value="1"/>
</dbReference>
<organism evidence="3 4">
    <name type="scientific">Arcicella aquatica</name>
    <dbReference type="NCBI Taxonomy" id="217141"/>
    <lineage>
        <taxon>Bacteria</taxon>
        <taxon>Pseudomonadati</taxon>
        <taxon>Bacteroidota</taxon>
        <taxon>Cytophagia</taxon>
        <taxon>Cytophagales</taxon>
        <taxon>Flectobacillaceae</taxon>
        <taxon>Arcicella</taxon>
    </lineage>
</organism>
<dbReference type="Pfam" id="PF25583">
    <property type="entry name" value="WCX"/>
    <property type="match status" value="1"/>
</dbReference>
<gene>
    <name evidence="3" type="ORF">VB264_17210</name>
</gene>
<evidence type="ECO:0000259" key="2">
    <source>
        <dbReference type="Pfam" id="PF25583"/>
    </source>
</evidence>
<dbReference type="InterPro" id="IPR026881">
    <property type="entry name" value="WYL_dom"/>
</dbReference>
<dbReference type="RefSeq" id="WP_323251255.1">
    <property type="nucleotide sequence ID" value="NZ_JAYFUL010000032.1"/>
</dbReference>
<dbReference type="PANTHER" id="PTHR34580:SF9">
    <property type="entry name" value="SLL5097 PROTEIN"/>
    <property type="match status" value="1"/>
</dbReference>